<gene>
    <name evidence="1" type="ORF">B9Z65_858</name>
</gene>
<dbReference type="EMBL" id="NHZQ01000003">
    <property type="protein sequence ID" value="PSK60708.1"/>
    <property type="molecule type" value="Genomic_DNA"/>
</dbReference>
<proteinExistence type="predicted"/>
<dbReference type="AlphaFoldDB" id="A0A2P8AJQ2"/>
<organism evidence="1 2">
    <name type="scientific">Elsinoe australis</name>
    <dbReference type="NCBI Taxonomy" id="40998"/>
    <lineage>
        <taxon>Eukaryota</taxon>
        <taxon>Fungi</taxon>
        <taxon>Dikarya</taxon>
        <taxon>Ascomycota</taxon>
        <taxon>Pezizomycotina</taxon>
        <taxon>Dothideomycetes</taxon>
        <taxon>Dothideomycetidae</taxon>
        <taxon>Myriangiales</taxon>
        <taxon>Elsinoaceae</taxon>
        <taxon>Elsinoe</taxon>
    </lineage>
</organism>
<protein>
    <submittedName>
        <fullName evidence="1">Myosin type-2 heavy chain 2</fullName>
    </submittedName>
</protein>
<sequence>MSSSLDDRWLYLGFGVVLLATTHLISQGLTTIANLNTISPSSSTFGASPSPSSPEDSLALATLSHLATSPNDDISRSSTLILLERLAKSQAARQSLLDDLFSPCAATRRRAKKLHQLYESSRFEGRVSASPTANWRGLIDASLNYASPAAVTVRAVYWHARALAEKGREGPMRQLEKLAGELGQAGLGFVLVWSEIKEVQVVAWINVMVGLLKEKSEVPGTERFLKAMKILEEVGEMEGDPEEAWLLVLMRGKEGQEMVEGWREGRRSGAGFEGIDGDRGNLPLSRGWDNVRRARFHEESAEVAEVRRRRREAMVFREGGGTVNRSDIIQH</sequence>
<accession>A0A2P8AJQ2</accession>
<keyword evidence="2" id="KW-1185">Reference proteome</keyword>
<name>A0A2P8AJQ2_9PEZI</name>
<evidence type="ECO:0000313" key="2">
    <source>
        <dbReference type="Proteomes" id="UP000243723"/>
    </source>
</evidence>
<reference evidence="1 2" key="1">
    <citation type="submission" date="2017-05" db="EMBL/GenBank/DDBJ databases">
        <title>Draft genome sequence of Elsinoe australis.</title>
        <authorList>
            <person name="Cheng Q."/>
        </authorList>
    </citation>
    <scope>NUCLEOTIDE SEQUENCE [LARGE SCALE GENOMIC DNA]</scope>
    <source>
        <strain evidence="1 2">NL1</strain>
    </source>
</reference>
<evidence type="ECO:0000313" key="1">
    <source>
        <dbReference type="EMBL" id="PSK60708.1"/>
    </source>
</evidence>
<comment type="caution">
    <text evidence="1">The sequence shown here is derived from an EMBL/GenBank/DDBJ whole genome shotgun (WGS) entry which is preliminary data.</text>
</comment>
<dbReference type="OrthoDB" id="5385189at2759"/>
<dbReference type="Proteomes" id="UP000243723">
    <property type="component" value="Unassembled WGS sequence"/>
</dbReference>